<dbReference type="Proteomes" id="UP000708208">
    <property type="component" value="Unassembled WGS sequence"/>
</dbReference>
<dbReference type="PANTHER" id="PTHR15505">
    <property type="entry name" value="RIIA DOMAIN-CONTAINING PROTEIN 1"/>
    <property type="match status" value="1"/>
</dbReference>
<evidence type="ECO:0000259" key="2">
    <source>
        <dbReference type="Pfam" id="PF21772"/>
    </source>
</evidence>
<evidence type="ECO:0000313" key="3">
    <source>
        <dbReference type="EMBL" id="CAG7838377.1"/>
    </source>
</evidence>
<proteinExistence type="predicted"/>
<evidence type="ECO:0000256" key="1">
    <source>
        <dbReference type="SAM" id="MobiDB-lite"/>
    </source>
</evidence>
<dbReference type="AlphaFoldDB" id="A0A8J2Q2M8"/>
<dbReference type="Pfam" id="PF21772">
    <property type="entry name" value="CATIP_N"/>
    <property type="match status" value="1"/>
</dbReference>
<feature type="compositionally biased region" description="Polar residues" evidence="1">
    <location>
        <begin position="477"/>
        <end position="534"/>
    </location>
</feature>
<feature type="domain" description="Ciliogenesis-associated TTC17-interacting protein N-terminal" evidence="2">
    <location>
        <begin position="71"/>
        <end position="294"/>
    </location>
</feature>
<feature type="region of interest" description="Disordered" evidence="1">
    <location>
        <begin position="1"/>
        <end position="30"/>
    </location>
</feature>
<dbReference type="EMBL" id="CAJVCH010571730">
    <property type="protein sequence ID" value="CAG7838377.1"/>
    <property type="molecule type" value="Genomic_DNA"/>
</dbReference>
<feature type="region of interest" description="Disordered" evidence="1">
    <location>
        <begin position="427"/>
        <end position="534"/>
    </location>
</feature>
<dbReference type="InterPro" id="IPR048777">
    <property type="entry name" value="CATIP_N"/>
</dbReference>
<gene>
    <name evidence="3" type="ORF">AFUS01_LOCUS47354</name>
</gene>
<comment type="caution">
    <text evidence="3">The sequence shown here is derived from an EMBL/GenBank/DDBJ whole genome shotgun (WGS) entry which is preliminary data.</text>
</comment>
<reference evidence="3" key="1">
    <citation type="submission" date="2021-06" db="EMBL/GenBank/DDBJ databases">
        <authorList>
            <person name="Hodson N. C."/>
            <person name="Mongue J. A."/>
            <person name="Jaron S. K."/>
        </authorList>
    </citation>
    <scope>NUCLEOTIDE SEQUENCE</scope>
</reference>
<accession>A0A8J2Q2M8</accession>
<feature type="compositionally biased region" description="Polar residues" evidence="1">
    <location>
        <begin position="446"/>
        <end position="465"/>
    </location>
</feature>
<keyword evidence="4" id="KW-1185">Reference proteome</keyword>
<dbReference type="PANTHER" id="PTHR15505:SF4">
    <property type="entry name" value="RIIA DOMAIN-CONTAINING PROTEIN 1"/>
    <property type="match status" value="1"/>
</dbReference>
<feature type="compositionally biased region" description="Acidic residues" evidence="1">
    <location>
        <begin position="431"/>
        <end position="441"/>
    </location>
</feature>
<feature type="compositionally biased region" description="Basic and acidic residues" evidence="1">
    <location>
        <begin position="1"/>
        <end position="16"/>
    </location>
</feature>
<name>A0A8J2Q2M8_9HEXA</name>
<evidence type="ECO:0000313" key="4">
    <source>
        <dbReference type="Proteomes" id="UP000708208"/>
    </source>
</evidence>
<dbReference type="OrthoDB" id="6334211at2759"/>
<sequence length="534" mass="60564">MNDPKRGSRAEEKPEPQELQVFDGSTLSDPIPTISVGDSVLAEKTPSRFSRFKRMNAKPSTQASSGGSMTITWFNDLGLQDVTNVDFPESLLMITESGSTVGKYYCSVKRSLLLEDQCVLVHFGSCSTMPDGLECGITVTGFVDENLQTIQEYTHEWMKLKGKSLERKFVQMRELDKNQYFCKNTVWENGAVREERNFTVELSEMKHVISESANVILQRIMILQKKTGQIELKALTAKGVVVRSAYSALGDGVENIRGEDMSVRGLRRTTFEGKNGEEWDSIFNEHGRMVLRCQPDKDHALIPLWFKPVEKYTTSGDFIGTRPPLVWACDMEMYAQYIERKDLLVSQHKNYLVRHPMVKALLGDFLQALLQKKPKKLVQFGMQFFEPYLHNQPELDLCLSDTDSDATIDEFEVIYPEPVWVESAAEVPVQNDEEEEGEEQDGMNINIGSNPSEGNGSNFSDSRLSGHSGENFPPNDPQQLPQEPTGFQTDPNQMNEGYNPYQPNEENTNYQQDGNSTFYDQQVEPNQNFESQQN</sequence>
<organism evidence="3 4">
    <name type="scientific">Allacma fusca</name>
    <dbReference type="NCBI Taxonomy" id="39272"/>
    <lineage>
        <taxon>Eukaryota</taxon>
        <taxon>Metazoa</taxon>
        <taxon>Ecdysozoa</taxon>
        <taxon>Arthropoda</taxon>
        <taxon>Hexapoda</taxon>
        <taxon>Collembola</taxon>
        <taxon>Symphypleona</taxon>
        <taxon>Sminthuridae</taxon>
        <taxon>Allacma</taxon>
    </lineage>
</organism>
<protein>
    <recommendedName>
        <fullName evidence="2">Ciliogenesis-associated TTC17-interacting protein N-terminal domain-containing protein</fullName>
    </recommendedName>
</protein>